<dbReference type="Proteomes" id="UP000219813">
    <property type="component" value="Unassembled WGS sequence"/>
</dbReference>
<dbReference type="AlphaFoldDB" id="A0A1A8WVM5"/>
<evidence type="ECO:0000313" key="3">
    <source>
        <dbReference type="Proteomes" id="UP000078597"/>
    </source>
</evidence>
<dbReference type="VEuPathDB" id="PlasmoDB:PmUG01_00051900"/>
<dbReference type="Proteomes" id="UP000078597">
    <property type="component" value="Unassembled WGS sequence"/>
</dbReference>
<reference evidence="2 4" key="3">
    <citation type="submission" date="2016-06" db="EMBL/GenBank/DDBJ databases">
        <authorList>
            <consortium name="Pathogen Informatics"/>
        </authorList>
    </citation>
    <scope>NUCLEOTIDE SEQUENCE [LARGE SCALE GENOMIC DNA]</scope>
</reference>
<organism evidence="1 3">
    <name type="scientific">Plasmodium malariae</name>
    <dbReference type="NCBI Taxonomy" id="5858"/>
    <lineage>
        <taxon>Eukaryota</taxon>
        <taxon>Sar</taxon>
        <taxon>Alveolata</taxon>
        <taxon>Apicomplexa</taxon>
        <taxon>Aconoidasida</taxon>
        <taxon>Haemosporida</taxon>
        <taxon>Plasmodiidae</taxon>
        <taxon>Plasmodium</taxon>
        <taxon>Plasmodium (Plasmodium)</taxon>
    </lineage>
</organism>
<evidence type="ECO:0000313" key="4">
    <source>
        <dbReference type="Proteomes" id="UP000219813"/>
    </source>
</evidence>
<sequence length="131" mass="15373">MDMSKTFRSLLDNQSIDNYHLDTKIKRILFREGNENSSLKSRILETESDYNIFDSYYYVHDNSYNSFERLHDQAEKNIYKGKNKKSLLNSTGKPLKKFDKKYEESVMNALYINDNEFMSGSNNCSSAAKHI</sequence>
<name>A0A1A8WVM5_PLAMA</name>
<dbReference type="EMBL" id="FLQW01004536">
    <property type="protein sequence ID" value="SBS97010.1"/>
    <property type="molecule type" value="Genomic_DNA"/>
</dbReference>
<reference evidence="1" key="2">
    <citation type="submission" date="2016-05" db="EMBL/GenBank/DDBJ databases">
        <authorList>
            <person name="Lavstsen T."/>
            <person name="Jespersen J.S."/>
        </authorList>
    </citation>
    <scope>NUCLEOTIDE SEQUENCE [LARGE SCALE GENOMIC DNA]</scope>
</reference>
<proteinExistence type="predicted"/>
<dbReference type="KEGG" id="pmal:PMUG01_00052000"/>
<reference evidence="3" key="1">
    <citation type="submission" date="2016-05" db="EMBL/GenBank/DDBJ databases">
        <authorList>
            <person name="Naeem Raeece"/>
        </authorList>
    </citation>
    <scope>NUCLEOTIDE SEQUENCE [LARGE SCALE GENOMIC DNA]</scope>
</reference>
<evidence type="ECO:0000313" key="1">
    <source>
        <dbReference type="EMBL" id="SBS97010.1"/>
    </source>
</evidence>
<protein>
    <submittedName>
        <fullName evidence="1">Uncharacterized protein</fullName>
    </submittedName>
</protein>
<dbReference type="GeneID" id="39865982"/>
<keyword evidence="4" id="KW-1185">Reference proteome</keyword>
<dbReference type="RefSeq" id="XP_028859052.1">
    <property type="nucleotide sequence ID" value="XM_029004267.1"/>
</dbReference>
<dbReference type="EMBL" id="FLRL01000019">
    <property type="protein sequence ID" value="SBT85697.1"/>
    <property type="molecule type" value="Genomic_DNA"/>
</dbReference>
<accession>A0A1A8WVM5</accession>
<gene>
    <name evidence="2" type="primary">PmUG01_00052000</name>
    <name evidence="1" type="ORF">PMALA_058590</name>
    <name evidence="2" type="ORF">PMUG01_00052000</name>
</gene>
<evidence type="ECO:0000313" key="2">
    <source>
        <dbReference type="EMBL" id="SBT85697.1"/>
    </source>
</evidence>